<sequence>MEKPWSMPSYSIESSDSAPLPSQVEEGGRRRCSGLKWAELGRHHFVYLLCARILAKMALFHLTT</sequence>
<name>A0ABC8R8L1_9AQUA</name>
<organism evidence="2 3">
    <name type="scientific">Ilex paraguariensis</name>
    <name type="common">yerba mate</name>
    <dbReference type="NCBI Taxonomy" id="185542"/>
    <lineage>
        <taxon>Eukaryota</taxon>
        <taxon>Viridiplantae</taxon>
        <taxon>Streptophyta</taxon>
        <taxon>Embryophyta</taxon>
        <taxon>Tracheophyta</taxon>
        <taxon>Spermatophyta</taxon>
        <taxon>Magnoliopsida</taxon>
        <taxon>eudicotyledons</taxon>
        <taxon>Gunneridae</taxon>
        <taxon>Pentapetalae</taxon>
        <taxon>asterids</taxon>
        <taxon>campanulids</taxon>
        <taxon>Aquifoliales</taxon>
        <taxon>Aquifoliaceae</taxon>
        <taxon>Ilex</taxon>
    </lineage>
</organism>
<protein>
    <submittedName>
        <fullName evidence="2">Uncharacterized protein</fullName>
    </submittedName>
</protein>
<evidence type="ECO:0000313" key="3">
    <source>
        <dbReference type="Proteomes" id="UP001642360"/>
    </source>
</evidence>
<dbReference type="Proteomes" id="UP001642360">
    <property type="component" value="Unassembled WGS sequence"/>
</dbReference>
<gene>
    <name evidence="2" type="ORF">ILEXP_LOCUS8911</name>
</gene>
<feature type="region of interest" description="Disordered" evidence="1">
    <location>
        <begin position="1"/>
        <end position="28"/>
    </location>
</feature>
<feature type="compositionally biased region" description="Polar residues" evidence="1">
    <location>
        <begin position="8"/>
        <end position="17"/>
    </location>
</feature>
<comment type="caution">
    <text evidence="2">The sequence shown here is derived from an EMBL/GenBank/DDBJ whole genome shotgun (WGS) entry which is preliminary data.</text>
</comment>
<dbReference type="EMBL" id="CAUOFW020001125">
    <property type="protein sequence ID" value="CAK9141334.1"/>
    <property type="molecule type" value="Genomic_DNA"/>
</dbReference>
<evidence type="ECO:0000313" key="2">
    <source>
        <dbReference type="EMBL" id="CAK9141334.1"/>
    </source>
</evidence>
<reference evidence="2 3" key="1">
    <citation type="submission" date="2024-02" db="EMBL/GenBank/DDBJ databases">
        <authorList>
            <person name="Vignale AGUSTIN F."/>
            <person name="Sosa J E."/>
            <person name="Modenutti C."/>
        </authorList>
    </citation>
    <scope>NUCLEOTIDE SEQUENCE [LARGE SCALE GENOMIC DNA]</scope>
</reference>
<accession>A0ABC8R8L1</accession>
<feature type="non-terminal residue" evidence="2">
    <location>
        <position position="64"/>
    </location>
</feature>
<evidence type="ECO:0000256" key="1">
    <source>
        <dbReference type="SAM" id="MobiDB-lite"/>
    </source>
</evidence>
<keyword evidence="3" id="KW-1185">Reference proteome</keyword>
<proteinExistence type="predicted"/>
<dbReference type="AlphaFoldDB" id="A0ABC8R8L1"/>